<accession>A0ABW5S6S4</accession>
<dbReference type="Pfam" id="PF20753">
    <property type="entry name" value="DUF6558_C"/>
    <property type="match status" value="1"/>
</dbReference>
<feature type="domain" description="Phage tail-like C-terminal" evidence="1">
    <location>
        <begin position="147"/>
        <end position="243"/>
    </location>
</feature>
<dbReference type="Gene3D" id="2.40.30.200">
    <property type="match status" value="1"/>
</dbReference>
<dbReference type="InterPro" id="IPR048276">
    <property type="entry name" value="Phage_tail-like_C"/>
</dbReference>
<evidence type="ECO:0000259" key="1">
    <source>
        <dbReference type="Pfam" id="PF20753"/>
    </source>
</evidence>
<proteinExistence type="predicted"/>
<organism evidence="2 3">
    <name type="scientific">Sporolactobacillus shoreicorticis</name>
    <dbReference type="NCBI Taxonomy" id="1923877"/>
    <lineage>
        <taxon>Bacteria</taxon>
        <taxon>Bacillati</taxon>
        <taxon>Bacillota</taxon>
        <taxon>Bacilli</taxon>
        <taxon>Bacillales</taxon>
        <taxon>Sporolactobacillaceae</taxon>
        <taxon>Sporolactobacillus</taxon>
    </lineage>
</organism>
<name>A0ABW5S6S4_9BACL</name>
<evidence type="ECO:0000313" key="2">
    <source>
        <dbReference type="EMBL" id="MFD2695326.1"/>
    </source>
</evidence>
<dbReference type="Proteomes" id="UP001597399">
    <property type="component" value="Unassembled WGS sequence"/>
</dbReference>
<reference evidence="3" key="1">
    <citation type="journal article" date="2019" name="Int. J. Syst. Evol. Microbiol.">
        <title>The Global Catalogue of Microorganisms (GCM) 10K type strain sequencing project: providing services to taxonomists for standard genome sequencing and annotation.</title>
        <authorList>
            <consortium name="The Broad Institute Genomics Platform"/>
            <consortium name="The Broad Institute Genome Sequencing Center for Infectious Disease"/>
            <person name="Wu L."/>
            <person name="Ma J."/>
        </authorList>
    </citation>
    <scope>NUCLEOTIDE SEQUENCE [LARGE SCALE GENOMIC DNA]</scope>
    <source>
        <strain evidence="3">TISTR 2466</strain>
    </source>
</reference>
<keyword evidence="3" id="KW-1185">Reference proteome</keyword>
<sequence length="251" mass="29364">MFNKYLNLVFDGKESRKSGFMCVQLNEGLMSDTFIANKTINETSAEKRDVPYFRSVSSSPLEFDLNLLWINKITEKGEQLLRQWLNKKTYSEFYFKEYPIRRYFGIMTTASQNYSGANEGYTSIHIRCNSPYAYSPAFHDYINVPDEGRNYELWNRGDQLMFPFIEFTKIGDGSLAIVNKTNGNDTLAIDNLKDGEVVTIDNDNEMIESNRDNVYHANDFNDVWLKCPLGRNRLFINGKGKMKMYWRYVYD</sequence>
<gene>
    <name evidence="2" type="ORF">ACFSUE_17110</name>
</gene>
<dbReference type="RefSeq" id="WP_253062597.1">
    <property type="nucleotide sequence ID" value="NZ_JAMXWM010000014.1"/>
</dbReference>
<comment type="caution">
    <text evidence="2">The sequence shown here is derived from an EMBL/GenBank/DDBJ whole genome shotgun (WGS) entry which is preliminary data.</text>
</comment>
<evidence type="ECO:0000313" key="3">
    <source>
        <dbReference type="Proteomes" id="UP001597399"/>
    </source>
</evidence>
<dbReference type="EMBL" id="JBHUMQ010000042">
    <property type="protein sequence ID" value="MFD2695326.1"/>
    <property type="molecule type" value="Genomic_DNA"/>
</dbReference>
<protein>
    <submittedName>
        <fullName evidence="2">Phage tail domain-containing protein</fullName>
    </submittedName>
</protein>